<dbReference type="InterPro" id="IPR014710">
    <property type="entry name" value="RmlC-like_jellyroll"/>
</dbReference>
<dbReference type="Pfam" id="PF07883">
    <property type="entry name" value="Cupin_2"/>
    <property type="match status" value="1"/>
</dbReference>
<dbReference type="PIRSF" id="PIRSF037087">
    <property type="entry name" value="UCP037087"/>
    <property type="match status" value="1"/>
</dbReference>
<dbReference type="PANTHER" id="PTHR40112">
    <property type="entry name" value="H2HPP ISOMERASE"/>
    <property type="match status" value="1"/>
</dbReference>
<feature type="domain" description="Cupin type-2" evidence="1">
    <location>
        <begin position="46"/>
        <end position="115"/>
    </location>
</feature>
<dbReference type="PANTHER" id="PTHR40112:SF1">
    <property type="entry name" value="H2HPP ISOMERASE"/>
    <property type="match status" value="1"/>
</dbReference>
<dbReference type="InterPro" id="IPR013096">
    <property type="entry name" value="Cupin_2"/>
</dbReference>
<gene>
    <name evidence="2" type="ORF">BWR60_31445</name>
</gene>
<dbReference type="Proteomes" id="UP000196655">
    <property type="component" value="Unassembled WGS sequence"/>
</dbReference>
<dbReference type="OrthoDB" id="7271331at2"/>
<sequence>MMDVTEAKPTCRVVGAGARFTGKQALTYTPGISAETAGATGIHLQLVTLPPGARARAHRHEAHETAIHVLSGESGMWYGDRLEQHLMVRAGEFLYIPAGMPHLPYNPSPTEDCVAVIARTDPNEQESVVLMPELDGLHP</sequence>
<dbReference type="SUPFAM" id="SSF51182">
    <property type="entry name" value="RmlC-like cupins"/>
    <property type="match status" value="1"/>
</dbReference>
<protein>
    <submittedName>
        <fullName evidence="2">Cupin</fullName>
    </submittedName>
</protein>
<dbReference type="InterPro" id="IPR017102">
    <property type="entry name" value="UCP037087"/>
</dbReference>
<dbReference type="EMBL" id="NHON01000107">
    <property type="protein sequence ID" value="OWJ60866.1"/>
    <property type="molecule type" value="Genomic_DNA"/>
</dbReference>
<comment type="caution">
    <text evidence="2">The sequence shown here is derived from an EMBL/GenBank/DDBJ whole genome shotgun (WGS) entry which is preliminary data.</text>
</comment>
<accession>A0A211Z6K3</accession>
<proteinExistence type="predicted"/>
<evidence type="ECO:0000313" key="2">
    <source>
        <dbReference type="EMBL" id="OWJ60866.1"/>
    </source>
</evidence>
<evidence type="ECO:0000313" key="3">
    <source>
        <dbReference type="Proteomes" id="UP000196655"/>
    </source>
</evidence>
<keyword evidence="3" id="KW-1185">Reference proteome</keyword>
<name>A0A211Z6K3_9PROT</name>
<dbReference type="InterPro" id="IPR011051">
    <property type="entry name" value="RmlC_Cupin_sf"/>
</dbReference>
<evidence type="ECO:0000259" key="1">
    <source>
        <dbReference type="Pfam" id="PF07883"/>
    </source>
</evidence>
<organism evidence="2 3">
    <name type="scientific">Inquilinus limosus</name>
    <dbReference type="NCBI Taxonomy" id="171674"/>
    <lineage>
        <taxon>Bacteria</taxon>
        <taxon>Pseudomonadati</taxon>
        <taxon>Pseudomonadota</taxon>
        <taxon>Alphaproteobacteria</taxon>
        <taxon>Rhodospirillales</taxon>
        <taxon>Rhodospirillaceae</taxon>
        <taxon>Inquilinus</taxon>
    </lineage>
</organism>
<dbReference type="InterPro" id="IPR052535">
    <property type="entry name" value="Bacilysin_H2HPP_isomerase"/>
</dbReference>
<dbReference type="CDD" id="cd02210">
    <property type="entry name" value="cupin_BLR2406-like"/>
    <property type="match status" value="1"/>
</dbReference>
<dbReference type="AlphaFoldDB" id="A0A211Z6K3"/>
<reference evidence="3" key="1">
    <citation type="submission" date="2017-05" db="EMBL/GenBank/DDBJ databases">
        <authorList>
            <person name="Macchi M."/>
            <person name="Festa S."/>
            <person name="Coppotelli B.M."/>
            <person name="Morelli I.S."/>
        </authorList>
    </citation>
    <scope>NUCLEOTIDE SEQUENCE [LARGE SCALE GENOMIC DNA]</scope>
    <source>
        <strain evidence="3">I</strain>
    </source>
</reference>
<dbReference type="Gene3D" id="2.60.120.10">
    <property type="entry name" value="Jelly Rolls"/>
    <property type="match status" value="1"/>
</dbReference>